<dbReference type="PANTHER" id="PTHR43293:SF1">
    <property type="entry name" value="ACETATE COA-TRANSFERASE YDIF"/>
    <property type="match status" value="1"/>
</dbReference>
<gene>
    <name evidence="4" type="ORF">CP557_19945</name>
</gene>
<dbReference type="Gene3D" id="3.40.1080.10">
    <property type="entry name" value="Glutaconate Coenzyme A-transferase"/>
    <property type="match status" value="2"/>
</dbReference>
<dbReference type="Pfam" id="PF01144">
    <property type="entry name" value="CoA_trans"/>
    <property type="match status" value="1"/>
</dbReference>
<evidence type="ECO:0000313" key="5">
    <source>
        <dbReference type="Proteomes" id="UP000219689"/>
    </source>
</evidence>
<dbReference type="InterPro" id="IPR014388">
    <property type="entry name" value="3-oxoacid_CoA-transferase"/>
</dbReference>
<dbReference type="OrthoDB" id="9252at2157"/>
<dbReference type="AlphaFoldDB" id="A0A2A5QPK6"/>
<comment type="caution">
    <text evidence="4">The sequence shown here is derived from an EMBL/GenBank/DDBJ whole genome shotgun (WGS) entry which is preliminary data.</text>
</comment>
<evidence type="ECO:0000313" key="4">
    <source>
        <dbReference type="EMBL" id="PCR88767.1"/>
    </source>
</evidence>
<evidence type="ECO:0000256" key="1">
    <source>
        <dbReference type="ARBA" id="ARBA00007154"/>
    </source>
</evidence>
<proteinExistence type="inferred from homology"/>
<sequence length="524" mass="55629">MTVLQPRDAAIGRIEDGDTIGVGGFVAVGIPEYLLEGLGERYAETGSPGDLTLYHPAAEGDRQGRGISHLVQDGMIERTIASHWGFTPDLMERIVENEVEAYNFPFGAMDHLLRDTAAGKPGTFTHVGLGTFVDPRQDGGKANDVTNEDLVDLVTVDGEEYLFYESVPIDVAILRGTTADENGNVTMEREALESNVLAMAQAAHNSDGTVLVQVERITETGTLDPTDVVIPGVLVDAVVEAPASHHPQTYAEPYNPAYSGEIRPPAGGAGDSDNDSVDDLDERTIIARRAAMELSADSVINLGVGVPERIPEVATAGGIADEITQTVESGPIGGSASGGISFGTASGHEARVSSTQQFDFYDGGGLDYGFLGMAQVDGDGNINVSRFGSQLPGCGGFINITQNANQVVFCGTLTTGGLEISAGDGELSIEREGDQPKFLEAVEQITFSGEYAREIDQSIVYVTERAVFELREDGLTLVEVAPGVDREADVLDRLECTPVVADDIAEMDPRLFRAEPMDLTDAIE</sequence>
<dbReference type="RefSeq" id="WP_097381788.1">
    <property type="nucleotide sequence ID" value="NZ_NXNI01000002.1"/>
</dbReference>
<dbReference type="GO" id="GO:0046952">
    <property type="term" value="P:ketone body catabolic process"/>
    <property type="evidence" value="ECO:0007669"/>
    <property type="project" value="InterPro"/>
</dbReference>
<name>A0A2A5QPK6_9EURY</name>
<dbReference type="SUPFAM" id="SSF100950">
    <property type="entry name" value="NagB/RpiA/CoA transferase-like"/>
    <property type="match status" value="2"/>
</dbReference>
<reference evidence="4 5" key="1">
    <citation type="submission" date="2017-09" db="EMBL/GenBank/DDBJ databases">
        <title>Genome sequences of Natrinema ejinorence JCM 13890T.</title>
        <authorList>
            <person name="Roh S.W."/>
            <person name="Kim Y.B."/>
            <person name="Kim J.Y."/>
        </authorList>
    </citation>
    <scope>NUCLEOTIDE SEQUENCE [LARGE SCALE GENOMIC DNA]</scope>
    <source>
        <strain evidence="4 5">JCM 13890</strain>
    </source>
</reference>
<feature type="region of interest" description="Disordered" evidence="3">
    <location>
        <begin position="246"/>
        <end position="278"/>
    </location>
</feature>
<dbReference type="PANTHER" id="PTHR43293">
    <property type="entry name" value="ACETATE COA-TRANSFERASE YDIF"/>
    <property type="match status" value="1"/>
</dbReference>
<dbReference type="PIRSF" id="PIRSF000858">
    <property type="entry name" value="SCOT-t"/>
    <property type="match status" value="1"/>
</dbReference>
<dbReference type="Proteomes" id="UP000219689">
    <property type="component" value="Unassembled WGS sequence"/>
</dbReference>
<evidence type="ECO:0000256" key="3">
    <source>
        <dbReference type="SAM" id="MobiDB-lite"/>
    </source>
</evidence>
<dbReference type="InterPro" id="IPR037171">
    <property type="entry name" value="NagB/RpiA_transferase-like"/>
</dbReference>
<dbReference type="GO" id="GO:0008410">
    <property type="term" value="F:CoA-transferase activity"/>
    <property type="evidence" value="ECO:0007669"/>
    <property type="project" value="InterPro"/>
</dbReference>
<dbReference type="SMART" id="SM00882">
    <property type="entry name" value="CoA_trans"/>
    <property type="match status" value="1"/>
</dbReference>
<protein>
    <submittedName>
        <fullName evidence="4">Acyl CoA:acetate/3-ketoacid CoA transferase</fullName>
    </submittedName>
</protein>
<comment type="similarity">
    <text evidence="1">Belongs to the 3-oxoacid CoA-transferase family.</text>
</comment>
<accession>A0A2A5QPK6</accession>
<evidence type="ECO:0000256" key="2">
    <source>
        <dbReference type="ARBA" id="ARBA00022679"/>
    </source>
</evidence>
<dbReference type="EMBL" id="NXNI01000002">
    <property type="protein sequence ID" value="PCR88767.1"/>
    <property type="molecule type" value="Genomic_DNA"/>
</dbReference>
<keyword evidence="2 4" id="KW-0808">Transferase</keyword>
<organism evidence="4 5">
    <name type="scientific">Natrinema ejinorense</name>
    <dbReference type="NCBI Taxonomy" id="373386"/>
    <lineage>
        <taxon>Archaea</taxon>
        <taxon>Methanobacteriati</taxon>
        <taxon>Methanobacteriota</taxon>
        <taxon>Stenosarchaea group</taxon>
        <taxon>Halobacteria</taxon>
        <taxon>Halobacteriales</taxon>
        <taxon>Natrialbaceae</taxon>
        <taxon>Natrinema</taxon>
    </lineage>
</organism>
<dbReference type="InterPro" id="IPR004165">
    <property type="entry name" value="CoA_trans_fam_I"/>
</dbReference>
<keyword evidence="5" id="KW-1185">Reference proteome</keyword>